<reference evidence="1 2" key="1">
    <citation type="journal article" date="2022" name="Nat. Plants">
        <title>Genomes of leafy and leafless Platanthera orchids illuminate the evolution of mycoheterotrophy.</title>
        <authorList>
            <person name="Li M.H."/>
            <person name="Liu K.W."/>
            <person name="Li Z."/>
            <person name="Lu H.C."/>
            <person name="Ye Q.L."/>
            <person name="Zhang D."/>
            <person name="Wang J.Y."/>
            <person name="Li Y.F."/>
            <person name="Zhong Z.M."/>
            <person name="Liu X."/>
            <person name="Yu X."/>
            <person name="Liu D.K."/>
            <person name="Tu X.D."/>
            <person name="Liu B."/>
            <person name="Hao Y."/>
            <person name="Liao X.Y."/>
            <person name="Jiang Y.T."/>
            <person name="Sun W.H."/>
            <person name="Chen J."/>
            <person name="Chen Y.Q."/>
            <person name="Ai Y."/>
            <person name="Zhai J.W."/>
            <person name="Wu S.S."/>
            <person name="Zhou Z."/>
            <person name="Hsiao Y.Y."/>
            <person name="Wu W.L."/>
            <person name="Chen Y.Y."/>
            <person name="Lin Y.F."/>
            <person name="Hsu J.L."/>
            <person name="Li C.Y."/>
            <person name="Wang Z.W."/>
            <person name="Zhao X."/>
            <person name="Zhong W.Y."/>
            <person name="Ma X.K."/>
            <person name="Ma L."/>
            <person name="Huang J."/>
            <person name="Chen G.Z."/>
            <person name="Huang M.Z."/>
            <person name="Huang L."/>
            <person name="Peng D.H."/>
            <person name="Luo Y.B."/>
            <person name="Zou S.Q."/>
            <person name="Chen S.P."/>
            <person name="Lan S."/>
            <person name="Tsai W.C."/>
            <person name="Van de Peer Y."/>
            <person name="Liu Z.J."/>
        </authorList>
    </citation>
    <scope>NUCLEOTIDE SEQUENCE [LARGE SCALE GENOMIC DNA]</scope>
    <source>
        <strain evidence="1">Lor288</strain>
    </source>
</reference>
<accession>A0ABR2M605</accession>
<dbReference type="EMBL" id="JBBWWR010000011">
    <property type="protein sequence ID" value="KAK8959567.1"/>
    <property type="molecule type" value="Genomic_DNA"/>
</dbReference>
<name>A0ABR2M605_9ASPA</name>
<keyword evidence="2" id="KW-1185">Reference proteome</keyword>
<dbReference type="Proteomes" id="UP001412067">
    <property type="component" value="Unassembled WGS sequence"/>
</dbReference>
<protein>
    <submittedName>
        <fullName evidence="1">Uncharacterized protein</fullName>
    </submittedName>
</protein>
<evidence type="ECO:0000313" key="2">
    <source>
        <dbReference type="Proteomes" id="UP001412067"/>
    </source>
</evidence>
<evidence type="ECO:0000313" key="1">
    <source>
        <dbReference type="EMBL" id="KAK8959567.1"/>
    </source>
</evidence>
<organism evidence="1 2">
    <name type="scientific">Platanthera guangdongensis</name>
    <dbReference type="NCBI Taxonomy" id="2320717"/>
    <lineage>
        <taxon>Eukaryota</taxon>
        <taxon>Viridiplantae</taxon>
        <taxon>Streptophyta</taxon>
        <taxon>Embryophyta</taxon>
        <taxon>Tracheophyta</taxon>
        <taxon>Spermatophyta</taxon>
        <taxon>Magnoliopsida</taxon>
        <taxon>Liliopsida</taxon>
        <taxon>Asparagales</taxon>
        <taxon>Orchidaceae</taxon>
        <taxon>Orchidoideae</taxon>
        <taxon>Orchideae</taxon>
        <taxon>Orchidinae</taxon>
        <taxon>Platanthera</taxon>
    </lineage>
</organism>
<gene>
    <name evidence="1" type="ORF">KSP40_PGU018969</name>
</gene>
<comment type="caution">
    <text evidence="1">The sequence shown here is derived from an EMBL/GenBank/DDBJ whole genome shotgun (WGS) entry which is preliminary data.</text>
</comment>
<proteinExistence type="predicted"/>
<sequence>MNVSDDACARGVVWRACGPTHANGPAHVNGWGISVRRSARPCGNRPGAGYKPAHVPFGGARSHAVPGRRLLSDGRVTPARITLRRVHPLIRANFSNSRVTSRWISSTTDLHNPEAAAAAVPEPEFRPRTAVGGARIELQNPDDSVEENYFWLIPRRSGE</sequence>